<dbReference type="PIRSF" id="PIRSF000106">
    <property type="entry name" value="ME"/>
    <property type="match status" value="1"/>
</dbReference>
<accession>A0A6P1XY43</accession>
<comment type="similarity">
    <text evidence="1 5">Belongs to the malic enzymes family.</text>
</comment>
<dbReference type="PRINTS" id="PR00072">
    <property type="entry name" value="MALOXRDTASE"/>
</dbReference>
<dbReference type="Proteomes" id="UP000464374">
    <property type="component" value="Chromosome"/>
</dbReference>
<dbReference type="PANTHER" id="PTHR43237:SF4">
    <property type="entry name" value="NADP-DEPENDENT MALIC ENZYME"/>
    <property type="match status" value="1"/>
</dbReference>
<feature type="binding site" evidence="4">
    <location>
        <position position="179"/>
    </location>
    <ligand>
        <name>a divalent metal cation</name>
        <dbReference type="ChEBI" id="CHEBI:60240"/>
    </ligand>
</feature>
<feature type="domain" description="Malic enzyme N-terminal" evidence="7">
    <location>
        <begin position="44"/>
        <end position="193"/>
    </location>
</feature>
<dbReference type="InterPro" id="IPR037062">
    <property type="entry name" value="Malic_N_dom_sf"/>
</dbReference>
<protein>
    <submittedName>
        <fullName evidence="8">NADP-dependent malic enzyme</fullName>
    </submittedName>
</protein>
<evidence type="ECO:0000256" key="1">
    <source>
        <dbReference type="ARBA" id="ARBA00008785"/>
    </source>
</evidence>
<name>A0A6P1XY43_9SPIR</name>
<comment type="cofactor">
    <cofactor evidence="4">
        <name>Mg(2+)</name>
        <dbReference type="ChEBI" id="CHEBI:18420"/>
    </cofactor>
    <cofactor evidence="4">
        <name>Mn(2+)</name>
        <dbReference type="ChEBI" id="CHEBI:29035"/>
    </cofactor>
    <text evidence="4">Divalent metal cations. Prefers magnesium or manganese.</text>
</comment>
<dbReference type="AlphaFoldDB" id="A0A6P1XY43"/>
<dbReference type="GO" id="GO:0051287">
    <property type="term" value="F:NAD binding"/>
    <property type="evidence" value="ECO:0007669"/>
    <property type="project" value="InterPro"/>
</dbReference>
<reference evidence="8 9" key="1">
    <citation type="submission" date="2020-01" db="EMBL/GenBank/DDBJ databases">
        <title>Complete genome sequence of a human oral phylogroup 1 Treponema sp. strain ATCC 700766, originally isolated from periodontitis dental plaque.</title>
        <authorList>
            <person name="Chan Y."/>
            <person name="Huo Y.-B."/>
            <person name="Yu X.-L."/>
            <person name="Zeng H."/>
            <person name="Leung W.-K."/>
            <person name="Watt R.M."/>
        </authorList>
    </citation>
    <scope>NUCLEOTIDE SEQUENCE [LARGE SCALE GENOMIC DNA]</scope>
    <source>
        <strain evidence="8 9">OMZ 804</strain>
    </source>
</reference>
<dbReference type="SMART" id="SM00919">
    <property type="entry name" value="Malic_M"/>
    <property type="match status" value="1"/>
</dbReference>
<dbReference type="RefSeq" id="WP_162662120.1">
    <property type="nucleotide sequence ID" value="NZ_CP048020.1"/>
</dbReference>
<dbReference type="Gene3D" id="3.40.50.10380">
    <property type="entry name" value="Malic enzyme, N-terminal domain"/>
    <property type="match status" value="1"/>
</dbReference>
<evidence type="ECO:0000259" key="7">
    <source>
        <dbReference type="SMART" id="SM01274"/>
    </source>
</evidence>
<dbReference type="CDD" id="cd05311">
    <property type="entry name" value="NAD_bind_2_malic_enz"/>
    <property type="match status" value="1"/>
</dbReference>
<dbReference type="InterPro" id="IPR045213">
    <property type="entry name" value="Malic_NAD-bd_bact_type"/>
</dbReference>
<dbReference type="InterPro" id="IPR012301">
    <property type="entry name" value="Malic_N_dom"/>
</dbReference>
<dbReference type="InterPro" id="IPR051674">
    <property type="entry name" value="Malate_Decarboxylase"/>
</dbReference>
<organism evidence="8 9">
    <name type="scientific">Treponema vincentii</name>
    <dbReference type="NCBI Taxonomy" id="69710"/>
    <lineage>
        <taxon>Bacteria</taxon>
        <taxon>Pseudomonadati</taxon>
        <taxon>Spirochaetota</taxon>
        <taxon>Spirochaetia</taxon>
        <taxon>Spirochaetales</taxon>
        <taxon>Treponemataceae</taxon>
        <taxon>Treponema</taxon>
    </lineage>
</organism>
<dbReference type="Pfam" id="PF00390">
    <property type="entry name" value="malic"/>
    <property type="match status" value="1"/>
</dbReference>
<dbReference type="GO" id="GO:0046872">
    <property type="term" value="F:metal ion binding"/>
    <property type="evidence" value="ECO:0007669"/>
    <property type="project" value="UniProtKB-KW"/>
</dbReference>
<evidence type="ECO:0000256" key="4">
    <source>
        <dbReference type="PIRSR" id="PIRSR000106-3"/>
    </source>
</evidence>
<dbReference type="InterPro" id="IPR036291">
    <property type="entry name" value="NAD(P)-bd_dom_sf"/>
</dbReference>
<dbReference type="InterPro" id="IPR012302">
    <property type="entry name" value="Malic_NAD-bd"/>
</dbReference>
<keyword evidence="2" id="KW-0560">Oxidoreductase</keyword>
<keyword evidence="4 5" id="KW-0479">Metal-binding</keyword>
<dbReference type="EMBL" id="CP048020">
    <property type="protein sequence ID" value="QHX42311.1"/>
    <property type="molecule type" value="Genomic_DNA"/>
</dbReference>
<evidence type="ECO:0000313" key="9">
    <source>
        <dbReference type="Proteomes" id="UP000464374"/>
    </source>
</evidence>
<evidence type="ECO:0000256" key="2">
    <source>
        <dbReference type="ARBA" id="ARBA00023002"/>
    </source>
</evidence>
<dbReference type="InterPro" id="IPR001891">
    <property type="entry name" value="Malic_OxRdtase"/>
</dbReference>
<dbReference type="GO" id="GO:0016616">
    <property type="term" value="F:oxidoreductase activity, acting on the CH-OH group of donors, NAD or NADP as acceptor"/>
    <property type="evidence" value="ECO:0007669"/>
    <property type="project" value="InterPro"/>
</dbReference>
<dbReference type="InterPro" id="IPR046346">
    <property type="entry name" value="Aminoacid_DH-like_N_sf"/>
</dbReference>
<dbReference type="SUPFAM" id="SSF51735">
    <property type="entry name" value="NAD(P)-binding Rossmann-fold domains"/>
    <property type="match status" value="1"/>
</dbReference>
<dbReference type="Pfam" id="PF03949">
    <property type="entry name" value="Malic_M"/>
    <property type="match status" value="1"/>
</dbReference>
<proteinExistence type="inferred from homology"/>
<dbReference type="SMART" id="SM01274">
    <property type="entry name" value="malic"/>
    <property type="match status" value="1"/>
</dbReference>
<sequence length="499" mass="54567">MKTINKDLQSITEHFPSDFTENEKAAAKTLFLKKLSLLTHEFYGGKLQTVPKCGIYGFNWFNVWYTPGVSAVSTGIRDNHDSSFMLSNRGNLVAVVSDSTRVLGDGDCSPSGGLGVMEGKCMLMKYLGGVDAYPICIDSYVKPNEEKKYNFPAGKHCPDKIIDFVKMLEPSVGAVNLEDIQQPDCFKVLDTLREECDIPVWHDDAQGTACITLAGLLNALKLAGKKIGDCRIVLLGAGASNTTIARLILQDGGDPAKMIICDSKGALHAGREDIKADARYYRKWELCQATNPKRINDFNEALKGADVLIALSKPGPNTVTKEQIASMGDKPIVFTCANPVPEIWPHDAKAAGAFITGTGRGDFPNQINNSVCFPGILKGALLVRARKISDGMAIRCAHSIADYSEKKGIDPENIVVKMNDEDVFAVEAADVAMQAIKEGLARITITWDEAFKRAKAEIAESRALTQQLMDSGFIKEPPQDFFNQAMDYAIEQIKNQRSK</sequence>
<evidence type="ECO:0000259" key="6">
    <source>
        <dbReference type="SMART" id="SM00919"/>
    </source>
</evidence>
<evidence type="ECO:0000313" key="8">
    <source>
        <dbReference type="EMBL" id="QHX42311.1"/>
    </source>
</evidence>
<dbReference type="PANTHER" id="PTHR43237">
    <property type="entry name" value="NADP-DEPENDENT MALIC ENZYME"/>
    <property type="match status" value="1"/>
</dbReference>
<dbReference type="Gene3D" id="3.40.50.720">
    <property type="entry name" value="NAD(P)-binding Rossmann-like Domain"/>
    <property type="match status" value="1"/>
</dbReference>
<dbReference type="GO" id="GO:0004470">
    <property type="term" value="F:malic enzyme activity"/>
    <property type="evidence" value="ECO:0007669"/>
    <property type="project" value="InterPro"/>
</dbReference>
<dbReference type="SUPFAM" id="SSF53223">
    <property type="entry name" value="Aminoacid dehydrogenase-like, N-terminal domain"/>
    <property type="match status" value="1"/>
</dbReference>
<feature type="binding site" evidence="4">
    <location>
        <position position="204"/>
    </location>
    <ligand>
        <name>a divalent metal cation</name>
        <dbReference type="ChEBI" id="CHEBI:60240"/>
    </ligand>
</feature>
<evidence type="ECO:0000256" key="5">
    <source>
        <dbReference type="RuleBase" id="RU003427"/>
    </source>
</evidence>
<dbReference type="KEGG" id="trz:GWP43_01330"/>
<feature type="domain" description="Malic enzyme NAD-binding" evidence="6">
    <location>
        <begin position="205"/>
        <end position="436"/>
    </location>
</feature>
<feature type="binding site" evidence="4">
    <location>
        <position position="178"/>
    </location>
    <ligand>
        <name>a divalent metal cation</name>
        <dbReference type="ChEBI" id="CHEBI:60240"/>
    </ligand>
</feature>
<gene>
    <name evidence="8" type="ORF">GWP43_01330</name>
</gene>
<feature type="binding site" evidence="3">
    <location>
        <position position="368"/>
    </location>
    <ligand>
        <name>(S)-malate</name>
        <dbReference type="ChEBI" id="CHEBI:15589"/>
    </ligand>
</feature>
<evidence type="ECO:0000256" key="3">
    <source>
        <dbReference type="PIRSR" id="PIRSR000106-2"/>
    </source>
</evidence>
<feature type="binding site" evidence="3">
    <location>
        <position position="101"/>
    </location>
    <ligand>
        <name>(S)-malate</name>
        <dbReference type="ChEBI" id="CHEBI:15589"/>
    </ligand>
</feature>